<dbReference type="EMBL" id="KV453849">
    <property type="protein sequence ID" value="ODV86985.1"/>
    <property type="molecule type" value="Genomic_DNA"/>
</dbReference>
<protein>
    <submittedName>
        <fullName evidence="2">Uncharacterized protein</fullName>
    </submittedName>
</protein>
<gene>
    <name evidence="2" type="ORF">CANARDRAFT_21962</name>
</gene>
<evidence type="ECO:0000313" key="2">
    <source>
        <dbReference type="EMBL" id="ODV86985.1"/>
    </source>
</evidence>
<sequence>MAMKLKWPILGIVVYTGAYNWVHFHNNIVCPIHKQQVNNYTTVMVPPGSPPSNYTVIKDANPQIMWYKYCTKLMRMVDYYDDRNLPHYLISKTEVTLVLLSFILNFLVLVTISLLLMRTIHNLVYNRTTIEGWEQEKVETQIHTERFWRRVRSNYQRLHGRPLPTLTSWVTNYKTLRANDIIPANFCYDDIVFPYTLNSILQNLELGLGDISTWIWPWGSPNGDGINFAKNTEDEDQLNLPWPPDGSDRLEIAEFQQEISKTSDGEEEVVTEKWANFLGETLDDFGVDLETESYELPKLK</sequence>
<keyword evidence="3" id="KW-1185">Reference proteome</keyword>
<name>A0A1E4T5H1_9ASCO</name>
<dbReference type="OrthoDB" id="331948at2759"/>
<keyword evidence="1" id="KW-0472">Membrane</keyword>
<dbReference type="STRING" id="983967.A0A1E4T5H1"/>
<reference evidence="3" key="1">
    <citation type="submission" date="2016-04" db="EMBL/GenBank/DDBJ databases">
        <title>Comparative genomics of biotechnologically important yeasts.</title>
        <authorList>
            <consortium name="DOE Joint Genome Institute"/>
            <person name="Riley R."/>
            <person name="Haridas S."/>
            <person name="Wolfe K.H."/>
            <person name="Lopes M.R."/>
            <person name="Hittinger C.T."/>
            <person name="Goker M."/>
            <person name="Salamov A."/>
            <person name="Wisecaver J."/>
            <person name="Long T.M."/>
            <person name="Aerts A.L."/>
            <person name="Barry K."/>
            <person name="Choi C."/>
            <person name="Clum A."/>
            <person name="Coughlan A.Y."/>
            <person name="Deshpande S."/>
            <person name="Douglass A.P."/>
            <person name="Hanson S.J."/>
            <person name="Klenk H.-P."/>
            <person name="Labutti K."/>
            <person name="Lapidus A."/>
            <person name="Lindquist E."/>
            <person name="Lipzen A."/>
            <person name="Meier-Kolthoff J.P."/>
            <person name="Ohm R.A."/>
            <person name="Otillar R.P."/>
            <person name="Pangilinan J."/>
            <person name="Peng Y."/>
            <person name="Rokas A."/>
            <person name="Rosa C.A."/>
            <person name="Scheuner C."/>
            <person name="Sibirny A.A."/>
            <person name="Slot J.C."/>
            <person name="Stielow J.B."/>
            <person name="Sun H."/>
            <person name="Kurtzman C.P."/>
            <person name="Blackwell M."/>
            <person name="Grigoriev I.V."/>
            <person name="Jeffries T.W."/>
        </authorList>
    </citation>
    <scope>NUCLEOTIDE SEQUENCE [LARGE SCALE GENOMIC DNA]</scope>
    <source>
        <strain evidence="3">NRRL YB-2248</strain>
    </source>
</reference>
<evidence type="ECO:0000313" key="3">
    <source>
        <dbReference type="Proteomes" id="UP000094801"/>
    </source>
</evidence>
<feature type="transmembrane region" description="Helical" evidence="1">
    <location>
        <begin position="95"/>
        <end position="117"/>
    </location>
</feature>
<proteinExistence type="predicted"/>
<keyword evidence="1" id="KW-0812">Transmembrane</keyword>
<dbReference type="Proteomes" id="UP000094801">
    <property type="component" value="Unassembled WGS sequence"/>
</dbReference>
<organism evidence="2 3">
    <name type="scientific">[Candida] arabinofermentans NRRL YB-2248</name>
    <dbReference type="NCBI Taxonomy" id="983967"/>
    <lineage>
        <taxon>Eukaryota</taxon>
        <taxon>Fungi</taxon>
        <taxon>Dikarya</taxon>
        <taxon>Ascomycota</taxon>
        <taxon>Saccharomycotina</taxon>
        <taxon>Pichiomycetes</taxon>
        <taxon>Pichiales</taxon>
        <taxon>Pichiaceae</taxon>
        <taxon>Ogataea</taxon>
        <taxon>Ogataea/Candida clade</taxon>
    </lineage>
</organism>
<evidence type="ECO:0000256" key="1">
    <source>
        <dbReference type="SAM" id="Phobius"/>
    </source>
</evidence>
<dbReference type="AlphaFoldDB" id="A0A1E4T5H1"/>
<accession>A0A1E4T5H1</accession>
<keyword evidence="1" id="KW-1133">Transmembrane helix</keyword>